<keyword evidence="1" id="KW-0479">Metal-binding</keyword>
<dbReference type="GO" id="GO:0050313">
    <property type="term" value="F:sulfur dioxygenase activity"/>
    <property type="evidence" value="ECO:0007669"/>
    <property type="project" value="InterPro"/>
</dbReference>
<evidence type="ECO:0000259" key="2">
    <source>
        <dbReference type="PROSITE" id="PS50206"/>
    </source>
</evidence>
<dbReference type="InterPro" id="IPR036866">
    <property type="entry name" value="RibonucZ/Hydroxyglut_hydro"/>
</dbReference>
<dbReference type="EMBL" id="JAUSUU010000006">
    <property type="protein sequence ID" value="MDQ0335769.1"/>
    <property type="molecule type" value="Genomic_DNA"/>
</dbReference>
<dbReference type="SMART" id="SM00450">
    <property type="entry name" value="RHOD"/>
    <property type="match status" value="2"/>
</dbReference>
<dbReference type="InterPro" id="IPR001763">
    <property type="entry name" value="Rhodanese-like_dom"/>
</dbReference>
<dbReference type="AlphaFoldDB" id="A0A9X1CCG8"/>
<evidence type="ECO:0000313" key="6">
    <source>
        <dbReference type="Proteomes" id="UP001231587"/>
    </source>
</evidence>
<comment type="caution">
    <text evidence="3">The sequence shown here is derived from an EMBL/GenBank/DDBJ whole genome shotgun (WGS) entry which is preliminary data.</text>
</comment>
<name>A0A9X1CCG8_9FLAO</name>
<keyword evidence="6" id="KW-1185">Reference proteome</keyword>
<sequence length="470" mass="51865">MKVDQIYTGCLAQGAYYIESKGEVAIIDPLREVEPYVKKAEKEGAKIKYIFETHFHADFVSGHVTLSQKTGAPIVYGPTANPTFDAIIATDGQEFKLGDVVIKILHTPGHTMESTTFLLKDETGKDYAIFSGDTLFLGDVGRPDLAQKSDITQDDLAGFLYDSLRTKIMPLANDVIVYPGHGAGSACGKNMMKETVDTLGNQKHMNYALREDMTKSEFIKEVTDGLAPPPQYFPLNVKMNKEGYDNIDMVIEKGTKALNPDAFETIANTVEALVLDVRHQDDFIKGHIPRSIFIGLQGGFAPWVGALIKDVKQPILLVTDPGMEEETVIRLSRVGFDNTLGYLEGGFEAWKTAGKEYDTISSITAETFKTRLESETLNVFDVRKDSEYTAEHIENAKNASLEFINDYLSEIPKDTPFYVHCAGGYRSVIAASILKSRGYHNLIDVAGGMKAIREAGIPLTDFVCPSTLKK</sequence>
<dbReference type="Pfam" id="PF00581">
    <property type="entry name" value="Rhodanese"/>
    <property type="match status" value="2"/>
</dbReference>
<dbReference type="PANTHER" id="PTHR43084">
    <property type="entry name" value="PERSULFIDE DIOXYGENASE ETHE1"/>
    <property type="match status" value="1"/>
</dbReference>
<dbReference type="GO" id="GO:0070813">
    <property type="term" value="P:hydrogen sulfide metabolic process"/>
    <property type="evidence" value="ECO:0007669"/>
    <property type="project" value="TreeGrafter"/>
</dbReference>
<dbReference type="CDD" id="cd00158">
    <property type="entry name" value="RHOD"/>
    <property type="match status" value="1"/>
</dbReference>
<evidence type="ECO:0000313" key="5">
    <source>
        <dbReference type="Proteomes" id="UP001138672"/>
    </source>
</evidence>
<dbReference type="PANTHER" id="PTHR43084:SF1">
    <property type="entry name" value="PERSULFIDE DIOXYGENASE ETHE1, MITOCHONDRIAL"/>
    <property type="match status" value="1"/>
</dbReference>
<dbReference type="Gene3D" id="3.40.250.10">
    <property type="entry name" value="Rhodanese-like domain"/>
    <property type="match status" value="2"/>
</dbReference>
<dbReference type="GO" id="GO:0016787">
    <property type="term" value="F:hydrolase activity"/>
    <property type="evidence" value="ECO:0007669"/>
    <property type="project" value="UniProtKB-KW"/>
</dbReference>
<protein>
    <submittedName>
        <fullName evidence="3">Glyoxylase-like metal-dependent hydrolase (Beta-lactamase superfamily II)/rhodanese-related sulfurtransferase</fullName>
    </submittedName>
</protein>
<evidence type="ECO:0000256" key="1">
    <source>
        <dbReference type="ARBA" id="ARBA00022723"/>
    </source>
</evidence>
<dbReference type="InterPro" id="IPR001279">
    <property type="entry name" value="Metallo-B-lactamas"/>
</dbReference>
<feature type="domain" description="Rhodanese" evidence="2">
    <location>
        <begin position="268"/>
        <end position="359"/>
    </location>
</feature>
<organism evidence="3 5">
    <name type="scientific">Formosa algae</name>
    <dbReference type="NCBI Taxonomy" id="225843"/>
    <lineage>
        <taxon>Bacteria</taxon>
        <taxon>Pseudomonadati</taxon>
        <taxon>Bacteroidota</taxon>
        <taxon>Flavobacteriia</taxon>
        <taxon>Flavobacteriales</taxon>
        <taxon>Flavobacteriaceae</taxon>
        <taxon>Formosa</taxon>
    </lineage>
</organism>
<dbReference type="InterPro" id="IPR036873">
    <property type="entry name" value="Rhodanese-like_dom_sf"/>
</dbReference>
<dbReference type="SUPFAM" id="SSF52821">
    <property type="entry name" value="Rhodanese/Cell cycle control phosphatase"/>
    <property type="match status" value="2"/>
</dbReference>
<accession>A0A9X1CCG8</accession>
<dbReference type="GO" id="GO:0006749">
    <property type="term" value="P:glutathione metabolic process"/>
    <property type="evidence" value="ECO:0007669"/>
    <property type="project" value="InterPro"/>
</dbReference>
<dbReference type="PROSITE" id="PS50206">
    <property type="entry name" value="RHODANESE_3"/>
    <property type="match status" value="2"/>
</dbReference>
<feature type="domain" description="Rhodanese" evidence="2">
    <location>
        <begin position="373"/>
        <end position="461"/>
    </location>
</feature>
<dbReference type="SMART" id="SM00849">
    <property type="entry name" value="Lactamase_B"/>
    <property type="match status" value="1"/>
</dbReference>
<dbReference type="EMBL" id="JAGGJQ010000005">
    <property type="protein sequence ID" value="MBP1840169.1"/>
    <property type="molecule type" value="Genomic_DNA"/>
</dbReference>
<dbReference type="CDD" id="cd07724">
    <property type="entry name" value="POD-like_MBL-fold"/>
    <property type="match status" value="1"/>
</dbReference>
<dbReference type="FunFam" id="3.60.15.10:FF:000030">
    <property type="entry name" value="Metallo-beta-lactamase family protein"/>
    <property type="match status" value="1"/>
</dbReference>
<dbReference type="InterPro" id="IPR044528">
    <property type="entry name" value="POD-like_MBL-fold"/>
</dbReference>
<dbReference type="RefSeq" id="WP_057780443.1">
    <property type="nucleotide sequence ID" value="NZ_JAGGJQ010000005.1"/>
</dbReference>
<dbReference type="Proteomes" id="UP001231587">
    <property type="component" value="Unassembled WGS sequence"/>
</dbReference>
<evidence type="ECO:0000313" key="4">
    <source>
        <dbReference type="EMBL" id="MDQ0335769.1"/>
    </source>
</evidence>
<proteinExistence type="predicted"/>
<reference evidence="3" key="1">
    <citation type="submission" date="2021-03" db="EMBL/GenBank/DDBJ databases">
        <title>Genomic Encyclopedia of Type Strains, Phase IV (KMG-IV): sequencing the most valuable type-strain genomes for metagenomic binning, comparative biology and taxonomic classification.</title>
        <authorList>
            <person name="Goeker M."/>
        </authorList>
    </citation>
    <scope>NUCLEOTIDE SEQUENCE</scope>
    <source>
        <strain evidence="3">DSM 15523</strain>
        <strain evidence="4 6">DSM 16476</strain>
    </source>
</reference>
<dbReference type="SUPFAM" id="SSF56281">
    <property type="entry name" value="Metallo-hydrolase/oxidoreductase"/>
    <property type="match status" value="1"/>
</dbReference>
<gene>
    <name evidence="3" type="ORF">J2Z56_002096</name>
    <name evidence="4" type="ORF">J2Z57_002220</name>
</gene>
<evidence type="ECO:0000313" key="3">
    <source>
        <dbReference type="EMBL" id="MBP1840169.1"/>
    </source>
</evidence>
<keyword evidence="3" id="KW-0378">Hydrolase</keyword>
<dbReference type="Gene3D" id="3.60.15.10">
    <property type="entry name" value="Ribonuclease Z/Hydroxyacylglutathione hydrolase-like"/>
    <property type="match status" value="1"/>
</dbReference>
<dbReference type="Proteomes" id="UP001138672">
    <property type="component" value="Unassembled WGS sequence"/>
</dbReference>
<dbReference type="OrthoDB" id="9784009at2"/>
<dbReference type="GO" id="GO:0046872">
    <property type="term" value="F:metal ion binding"/>
    <property type="evidence" value="ECO:0007669"/>
    <property type="project" value="UniProtKB-KW"/>
</dbReference>
<dbReference type="Pfam" id="PF00753">
    <property type="entry name" value="Lactamase_B"/>
    <property type="match status" value="1"/>
</dbReference>
<dbReference type="InterPro" id="IPR051682">
    <property type="entry name" value="Mito_Persulfide_Diox"/>
</dbReference>